<protein>
    <submittedName>
        <fullName evidence="4">Peptide-N4-(N-acetyl-beta- glucosaminyl)asparagine amidase A-like</fullName>
    </submittedName>
</protein>
<feature type="domain" description="Peptide N-acetyl-beta-D-glucosaminyl asparaginase amidase A N-terminal" evidence="2">
    <location>
        <begin position="69"/>
        <end position="435"/>
    </location>
</feature>
<dbReference type="Pfam" id="PF12222">
    <property type="entry name" value="PNGaseA"/>
    <property type="match status" value="1"/>
</dbReference>
<dbReference type="AlphaFoldDB" id="A0A8B7C957"/>
<feature type="chain" id="PRO_5034463986" evidence="1">
    <location>
        <begin position="26"/>
        <end position="633"/>
    </location>
</feature>
<dbReference type="InterPro" id="IPR056948">
    <property type="entry name" value="PNGaseA_N"/>
</dbReference>
<accession>A0A8B7C957</accession>
<proteinExistence type="predicted"/>
<dbReference type="GeneID" id="103710338"/>
<organism evidence="3 4">
    <name type="scientific">Phoenix dactylifera</name>
    <name type="common">Date palm</name>
    <dbReference type="NCBI Taxonomy" id="42345"/>
    <lineage>
        <taxon>Eukaryota</taxon>
        <taxon>Viridiplantae</taxon>
        <taxon>Streptophyta</taxon>
        <taxon>Embryophyta</taxon>
        <taxon>Tracheophyta</taxon>
        <taxon>Spermatophyta</taxon>
        <taxon>Magnoliopsida</taxon>
        <taxon>Liliopsida</taxon>
        <taxon>Arecaceae</taxon>
        <taxon>Coryphoideae</taxon>
        <taxon>Phoeniceae</taxon>
        <taxon>Phoenix</taxon>
    </lineage>
</organism>
<name>A0A8B7C957_PHODC</name>
<dbReference type="InterPro" id="IPR021102">
    <property type="entry name" value="PNGase_A"/>
</dbReference>
<reference evidence="4" key="2">
    <citation type="submission" date="2025-08" db="UniProtKB">
        <authorList>
            <consortium name="RefSeq"/>
        </authorList>
    </citation>
    <scope>IDENTIFICATION</scope>
    <source>
        <tissue evidence="4">Young leaves</tissue>
    </source>
</reference>
<keyword evidence="1" id="KW-0732">Signal</keyword>
<dbReference type="KEGG" id="pda:103710338"/>
<gene>
    <name evidence="4" type="primary">LOC103710338</name>
</gene>
<evidence type="ECO:0000259" key="2">
    <source>
        <dbReference type="Pfam" id="PF12222"/>
    </source>
</evidence>
<feature type="signal peptide" evidence="1">
    <location>
        <begin position="1"/>
        <end position="25"/>
    </location>
</feature>
<dbReference type="RefSeq" id="XP_008794233.2">
    <property type="nucleotide sequence ID" value="XM_008796011.4"/>
</dbReference>
<evidence type="ECO:0000313" key="3">
    <source>
        <dbReference type="Proteomes" id="UP000228380"/>
    </source>
</evidence>
<evidence type="ECO:0000313" key="4">
    <source>
        <dbReference type="RefSeq" id="XP_008794233.2"/>
    </source>
</evidence>
<evidence type="ECO:0000256" key="1">
    <source>
        <dbReference type="SAM" id="SignalP"/>
    </source>
</evidence>
<dbReference type="Proteomes" id="UP000228380">
    <property type="component" value="Chromosome 3"/>
</dbReference>
<reference evidence="3" key="1">
    <citation type="journal article" date="2019" name="Nat. Commun.">
        <title>Genome-wide association mapping of date palm fruit traits.</title>
        <authorList>
            <person name="Hazzouri K.M."/>
            <person name="Gros-Balthazard M."/>
            <person name="Flowers J.M."/>
            <person name="Copetti D."/>
            <person name="Lemansour A."/>
            <person name="Lebrun M."/>
            <person name="Masmoudi K."/>
            <person name="Ferrand S."/>
            <person name="Dhar M.I."/>
            <person name="Fresquez Z.A."/>
            <person name="Rosas U."/>
            <person name="Zhang J."/>
            <person name="Talag J."/>
            <person name="Lee S."/>
            <person name="Kudrna D."/>
            <person name="Powell R.F."/>
            <person name="Leitch I.J."/>
            <person name="Krueger R.R."/>
            <person name="Wing R.A."/>
            <person name="Amiri K.M.A."/>
            <person name="Purugganan M.D."/>
        </authorList>
    </citation>
    <scope>NUCLEOTIDE SEQUENCE [LARGE SCALE GENOMIC DNA]</scope>
    <source>
        <strain evidence="3">cv. Khalas</strain>
    </source>
</reference>
<keyword evidence="3" id="KW-1185">Reference proteome</keyword>
<dbReference type="PANTHER" id="PTHR31104">
    <property type="entry name" value="PEPTIDE-N4-(N-ACETYL-BETA-GLUCOSAMINYL)ASPARAGINE AMIDASE A PROTEIN"/>
    <property type="match status" value="1"/>
</dbReference>
<sequence length="633" mass="70182">MFNIKPLPLFQLFLLFLLFYTNVSARVSASALLTDRFILRAPSSGSSSGPQEYIDPTRPSLLLPAGFPSCSLPLLRHDFANTYGSPPASADYSPPADCPAPWARVVLDLSVACAGEQYDRIAAVWLDGAELLRTSTAEPTESGVFWRVRKDVTRYSALLRRSNATVAMMLENIVNDVYTGIYHVNVSLDFYQQEEEVEVQRSGEPLALGFLPQDSRDLITAEVELGRIEERLDFSSVEAGNPLTSKAKVLSLYEEPADLIIPISNEDSAGGFWFRIQNESDVHFKIFEIPNNTYRAVLEIYVSYHSNDEFWYSNPPDEYIKKNNLTTGRGNGSFREVVAKIDGQFVGSVVPFPVIFTGGINPLFWAPVVSLGAFDLPSYNVDLTPFLGLLLDGQLHNVSLGVTDAIDFWLVDANLHLWLDPHSDSVTAELVSYKAPEISVSRRYIFHLLNGTFKIEAGRKTHFSGWVNSSLGNLTTDVDQKLKCKSSIEFMNDGSYKGVHMKGKVKTDVRIRTGPKAILSQGTYKSKYPLLIATLALPGENNTYTSKTNLTHTLYEEYTLLRDKVVATSALVDRQDAEGWMLVQDHSVLSGSAGTRQTYQCRDNSGSYLRKVSARDGVLLSDNTTSSYSVASS</sequence>
<dbReference type="OrthoDB" id="1612078at2759"/>